<evidence type="ECO:0000256" key="6">
    <source>
        <dbReference type="SAM" id="MobiDB-lite"/>
    </source>
</evidence>
<dbReference type="AlphaFoldDB" id="A0A839URP2"/>
<keyword evidence="4 5" id="KW-0694">RNA-binding</keyword>
<dbReference type="Gene3D" id="1.10.60.30">
    <property type="entry name" value="PSPTO4464-like domains"/>
    <property type="match status" value="1"/>
</dbReference>
<dbReference type="CDD" id="cd16331">
    <property type="entry name" value="YjgA-like"/>
    <property type="match status" value="1"/>
</dbReference>
<comment type="function">
    <text evidence="5">Member of a network of 50S ribosomal subunit biogenesis factors which assembles along the 30S-50S interface, preventing incorrect 23S rRNA structures from forming. Promotes peptidyl transferase center (PTC) maturation.</text>
</comment>
<evidence type="ECO:0000256" key="5">
    <source>
        <dbReference type="HAMAP-Rule" id="MF_00765"/>
    </source>
</evidence>
<organism evidence="7 8">
    <name type="scientific">Simiduia aestuariiviva</name>
    <dbReference type="NCBI Taxonomy" id="1510459"/>
    <lineage>
        <taxon>Bacteria</taxon>
        <taxon>Pseudomonadati</taxon>
        <taxon>Pseudomonadota</taxon>
        <taxon>Gammaproteobacteria</taxon>
        <taxon>Cellvibrionales</taxon>
        <taxon>Cellvibrionaceae</taxon>
        <taxon>Simiduia</taxon>
    </lineage>
</organism>
<dbReference type="PIRSF" id="PIRSF016183">
    <property type="entry name" value="UCP016183"/>
    <property type="match status" value="1"/>
</dbReference>
<keyword evidence="1 5" id="KW-0963">Cytoplasm</keyword>
<dbReference type="EMBL" id="JACHXZ010000003">
    <property type="protein sequence ID" value="MBB3169160.1"/>
    <property type="molecule type" value="Genomic_DNA"/>
</dbReference>
<dbReference type="Pfam" id="PF04751">
    <property type="entry name" value="DarP"/>
    <property type="match status" value="1"/>
</dbReference>
<keyword evidence="8" id="KW-1185">Reference proteome</keyword>
<comment type="similarity">
    <text evidence="5">Belongs to the DarP family.</text>
</comment>
<evidence type="ECO:0000313" key="8">
    <source>
        <dbReference type="Proteomes" id="UP000559987"/>
    </source>
</evidence>
<proteinExistence type="inferred from homology"/>
<name>A0A839URP2_9GAMM</name>
<dbReference type="GO" id="GO:0043022">
    <property type="term" value="F:ribosome binding"/>
    <property type="evidence" value="ECO:0007669"/>
    <property type="project" value="UniProtKB-UniRule"/>
</dbReference>
<feature type="region of interest" description="Disordered" evidence="6">
    <location>
        <begin position="1"/>
        <end position="20"/>
    </location>
</feature>
<dbReference type="GO" id="GO:0005829">
    <property type="term" value="C:cytosol"/>
    <property type="evidence" value="ECO:0007669"/>
    <property type="project" value="TreeGrafter"/>
</dbReference>
<comment type="subcellular location">
    <subcellularLocation>
        <location evidence="5">Cytoplasm</location>
    </subcellularLocation>
    <text evidence="5">Associates with late stage pre-50S ribosomal subunits.</text>
</comment>
<dbReference type="GO" id="GO:1902626">
    <property type="term" value="P:assembly of large subunit precursor of preribosome"/>
    <property type="evidence" value="ECO:0007669"/>
    <property type="project" value="UniProtKB-UniRule"/>
</dbReference>
<comment type="caution">
    <text evidence="7">The sequence shown here is derived from an EMBL/GenBank/DDBJ whole genome shotgun (WGS) entry which is preliminary data.</text>
</comment>
<dbReference type="GO" id="GO:0019843">
    <property type="term" value="F:rRNA binding"/>
    <property type="evidence" value="ECO:0007669"/>
    <property type="project" value="UniProtKB-UniRule"/>
</dbReference>
<dbReference type="Proteomes" id="UP000559987">
    <property type="component" value="Unassembled WGS sequence"/>
</dbReference>
<dbReference type="InterPro" id="IPR023153">
    <property type="entry name" value="DarP_sf"/>
</dbReference>
<evidence type="ECO:0000256" key="3">
    <source>
        <dbReference type="ARBA" id="ARBA00022730"/>
    </source>
</evidence>
<reference evidence="7 8" key="1">
    <citation type="submission" date="2020-08" db="EMBL/GenBank/DDBJ databases">
        <title>Genomic Encyclopedia of Type Strains, Phase III (KMG-III): the genomes of soil and plant-associated and newly described type strains.</title>
        <authorList>
            <person name="Whitman W."/>
        </authorList>
    </citation>
    <scope>NUCLEOTIDE SEQUENCE [LARGE SCALE GENOMIC DNA]</scope>
    <source>
        <strain evidence="7 8">CECT 8571</strain>
    </source>
</reference>
<dbReference type="HAMAP" id="MF_00765">
    <property type="entry name" value="DarP"/>
    <property type="match status" value="1"/>
</dbReference>
<sequence>MAHDNHPYDESEEDTPKSRTQIKKEMLALQELGGKLCELNNERLAKIPLPDLLRNAIVEMGRIKTHNAKRRHMQFIGRLMREADHEAIADAYAQLTQVSEQHVQQQHLAERWRDQILSEGDAAINAFLLDYPSGDRQQLRQLARSAGQEASKGKPPSSARKLFRALRDCIVS</sequence>
<gene>
    <name evidence="5" type="primary">darP</name>
    <name evidence="7" type="ORF">FHS30_002368</name>
</gene>
<evidence type="ECO:0000313" key="7">
    <source>
        <dbReference type="EMBL" id="MBB3169160.1"/>
    </source>
</evidence>
<dbReference type="SUPFAM" id="SSF158710">
    <property type="entry name" value="PSPTO4464-like"/>
    <property type="match status" value="1"/>
</dbReference>
<keyword evidence="2 5" id="KW-0690">Ribosome biogenesis</keyword>
<dbReference type="NCBIfam" id="NF003593">
    <property type="entry name" value="PRK05255.1-1"/>
    <property type="match status" value="1"/>
</dbReference>
<evidence type="ECO:0000256" key="2">
    <source>
        <dbReference type="ARBA" id="ARBA00022517"/>
    </source>
</evidence>
<dbReference type="RefSeq" id="WP_183910648.1">
    <property type="nucleotide sequence ID" value="NZ_JACHXZ010000003.1"/>
</dbReference>
<evidence type="ECO:0000256" key="4">
    <source>
        <dbReference type="ARBA" id="ARBA00022884"/>
    </source>
</evidence>
<dbReference type="PANTHER" id="PTHR38101">
    <property type="entry name" value="UPF0307 PROTEIN YJGA"/>
    <property type="match status" value="1"/>
</dbReference>
<accession>A0A839URP2</accession>
<keyword evidence="3 5" id="KW-0699">rRNA-binding</keyword>
<dbReference type="PANTHER" id="PTHR38101:SF1">
    <property type="entry name" value="UPF0307 PROTEIN YJGA"/>
    <property type="match status" value="1"/>
</dbReference>
<evidence type="ECO:0000256" key="1">
    <source>
        <dbReference type="ARBA" id="ARBA00022490"/>
    </source>
</evidence>
<dbReference type="InterPro" id="IPR006839">
    <property type="entry name" value="DarP"/>
</dbReference>
<protein>
    <recommendedName>
        <fullName evidence="5">Dual-action ribosomal maturation protein DarP</fullName>
    </recommendedName>
    <alternativeName>
        <fullName evidence="5">Large ribosomal subunit assembly factor DarP</fullName>
    </alternativeName>
</protein>